<name>W8BQT6_CERCA</name>
<keyword evidence="5" id="KW-0333">Golgi apparatus</keyword>
<dbReference type="PANTHER" id="PTHR22883:SF475">
    <property type="entry name" value="PALMITOYLTRANSFERASE ZDHHC23"/>
    <property type="match status" value="1"/>
</dbReference>
<evidence type="ECO:0000256" key="3">
    <source>
        <dbReference type="ARBA" id="ARBA00022692"/>
    </source>
</evidence>
<dbReference type="AlphaFoldDB" id="W8BQT6"/>
<keyword evidence="8" id="KW-0449">Lipoprotein</keyword>
<proteinExistence type="evidence at transcript level"/>
<comment type="catalytic activity">
    <reaction evidence="10">
        <text>L-cysteinyl-[protein] + hexadecanoyl-CoA = S-hexadecanoyl-L-cysteinyl-[protein] + CoA</text>
        <dbReference type="Rhea" id="RHEA:36683"/>
        <dbReference type="Rhea" id="RHEA-COMP:10131"/>
        <dbReference type="Rhea" id="RHEA-COMP:11032"/>
        <dbReference type="ChEBI" id="CHEBI:29950"/>
        <dbReference type="ChEBI" id="CHEBI:57287"/>
        <dbReference type="ChEBI" id="CHEBI:57379"/>
        <dbReference type="ChEBI" id="CHEBI:74151"/>
        <dbReference type="EC" id="2.3.1.225"/>
    </reaction>
</comment>
<evidence type="ECO:0000313" key="12">
    <source>
        <dbReference type="EMBL" id="CAD6998799.1"/>
    </source>
</evidence>
<evidence type="ECO:0000256" key="4">
    <source>
        <dbReference type="ARBA" id="ARBA00022989"/>
    </source>
</evidence>
<feature type="transmembrane region" description="Helical" evidence="10">
    <location>
        <begin position="87"/>
        <end position="107"/>
    </location>
</feature>
<keyword evidence="4 10" id="KW-1133">Transmembrane helix</keyword>
<dbReference type="GeneID" id="101453901"/>
<evidence type="ECO:0000313" key="14">
    <source>
        <dbReference type="Proteomes" id="UP000606786"/>
    </source>
</evidence>
<feature type="transmembrane region" description="Helical" evidence="10">
    <location>
        <begin position="168"/>
        <end position="184"/>
    </location>
</feature>
<feature type="transmembrane region" description="Helical" evidence="10">
    <location>
        <begin position="341"/>
        <end position="363"/>
    </location>
</feature>
<accession>W8BQT6</accession>
<comment type="subcellular location">
    <subcellularLocation>
        <location evidence="1">Golgi apparatus</location>
        <location evidence="1">trans-Golgi network membrane</location>
        <topology evidence="1">Multi-pass membrane protein</topology>
    </subcellularLocation>
</comment>
<keyword evidence="14" id="KW-1185">Reference proteome</keyword>
<dbReference type="Pfam" id="PF01529">
    <property type="entry name" value="DHHC"/>
    <property type="match status" value="1"/>
</dbReference>
<feature type="transmembrane region" description="Helical" evidence="10">
    <location>
        <begin position="294"/>
        <end position="321"/>
    </location>
</feature>
<dbReference type="InterPro" id="IPR001594">
    <property type="entry name" value="Palmitoyltrfase_DHHC"/>
</dbReference>
<dbReference type="GO" id="GO:0006612">
    <property type="term" value="P:protein targeting to membrane"/>
    <property type="evidence" value="ECO:0007669"/>
    <property type="project" value="TreeGrafter"/>
</dbReference>
<comment type="domain">
    <text evidence="10">The DHHC domain is required for palmitoyltransferase activity.</text>
</comment>
<keyword evidence="7" id="KW-0564">Palmitate</keyword>
<dbReference type="GO" id="GO:0019706">
    <property type="term" value="F:protein-cysteine S-palmitoyltransferase activity"/>
    <property type="evidence" value="ECO:0007669"/>
    <property type="project" value="UniProtKB-EC"/>
</dbReference>
<evidence type="ECO:0000256" key="5">
    <source>
        <dbReference type="ARBA" id="ARBA00023034"/>
    </source>
</evidence>
<evidence type="ECO:0000259" key="11">
    <source>
        <dbReference type="Pfam" id="PF01529"/>
    </source>
</evidence>
<dbReference type="GO" id="GO:0005794">
    <property type="term" value="C:Golgi apparatus"/>
    <property type="evidence" value="ECO:0007669"/>
    <property type="project" value="UniProtKB-SubCell"/>
</dbReference>
<dbReference type="OrthoDB" id="430659at2759"/>
<evidence type="ECO:0000313" key="13">
    <source>
        <dbReference type="EMBL" id="JAB95596.1"/>
    </source>
</evidence>
<evidence type="ECO:0000256" key="2">
    <source>
        <dbReference type="ARBA" id="ARBA00022679"/>
    </source>
</evidence>
<gene>
    <name evidence="13" type="primary">ZDH23</name>
    <name evidence="12" type="ORF">CCAP1982_LOCUS7353</name>
</gene>
<reference evidence="12" key="3">
    <citation type="submission" date="2020-11" db="EMBL/GenBank/DDBJ databases">
        <authorList>
            <person name="Whitehead M."/>
        </authorList>
    </citation>
    <scope>NUCLEOTIDE SEQUENCE</scope>
    <source>
        <strain evidence="12">EGII</strain>
    </source>
</reference>
<dbReference type="PANTHER" id="PTHR22883">
    <property type="entry name" value="ZINC FINGER DHHC DOMAIN CONTAINING PROTEIN"/>
    <property type="match status" value="1"/>
</dbReference>
<feature type="transmembrane region" description="Helical" evidence="10">
    <location>
        <begin position="139"/>
        <end position="162"/>
    </location>
</feature>
<sequence length="398" mass="45108">MSDYIAKCQEEADSEKVSHSGLCCCEYIDHENKRYNIIACCCNCDDFDQVGTDWITCRPIDRSRLRNMLLTFQDRLRIPWQGGAKQITLSSLIPIFVIPLLIGLAAINVYTCIIIFLSFTVIMGYALNYVQRRSVRTSFFFVWISASLIYSILLFQMTIPLFEVLPEENLALVILSLISLFCFYKTHRRASLNNVVQSVGNQNDMADITEASLTEENATDQTALLIEDNLEESQSPEDVSSNLSNICSTCRKCVPLRTAHCSVCRACIRRHDHHSYWLNCCIGESNHRYYIAGLFFAFLALLLGADLTLTAICHPFLLAYILGLQILLPDDCSEVFDIYEFGIAFVIATYALLIAVYIVVILVRQLYFISRGITLHEGKKGISGNNKTLKQNWKGFLL</sequence>
<keyword evidence="2 10" id="KW-0808">Transferase</keyword>
<dbReference type="PROSITE" id="PS50216">
    <property type="entry name" value="DHHC"/>
    <property type="match status" value="1"/>
</dbReference>
<dbReference type="EMBL" id="GAMC01010959">
    <property type="protein sequence ID" value="JAB95596.1"/>
    <property type="molecule type" value="mRNA"/>
</dbReference>
<evidence type="ECO:0000256" key="10">
    <source>
        <dbReference type="RuleBase" id="RU079119"/>
    </source>
</evidence>
<feature type="domain" description="Palmitoyltransferase DHHC" evidence="11">
    <location>
        <begin position="243"/>
        <end position="378"/>
    </location>
</feature>
<reference evidence="13" key="1">
    <citation type="submission" date="2013-07" db="EMBL/GenBank/DDBJ databases">
        <authorList>
            <person name="Geib S."/>
        </authorList>
    </citation>
    <scope>NUCLEOTIDE SEQUENCE</scope>
</reference>
<dbReference type="KEGG" id="ccat:101453901"/>
<keyword evidence="9 10" id="KW-0012">Acyltransferase</keyword>
<dbReference type="InterPro" id="IPR039859">
    <property type="entry name" value="PFA4/ZDH16/20/ERF2-like"/>
</dbReference>
<dbReference type="CTD" id="33516"/>
<comment type="similarity">
    <text evidence="10">Belongs to the DHHC palmitoyltransferase family.</text>
</comment>
<evidence type="ECO:0000256" key="7">
    <source>
        <dbReference type="ARBA" id="ARBA00023139"/>
    </source>
</evidence>
<organism evidence="13">
    <name type="scientific">Ceratitis capitata</name>
    <name type="common">Mediterranean fruit fly</name>
    <name type="synonym">Tephritis capitata</name>
    <dbReference type="NCBI Taxonomy" id="7213"/>
    <lineage>
        <taxon>Eukaryota</taxon>
        <taxon>Metazoa</taxon>
        <taxon>Ecdysozoa</taxon>
        <taxon>Arthropoda</taxon>
        <taxon>Hexapoda</taxon>
        <taxon>Insecta</taxon>
        <taxon>Pterygota</taxon>
        <taxon>Neoptera</taxon>
        <taxon>Endopterygota</taxon>
        <taxon>Diptera</taxon>
        <taxon>Brachycera</taxon>
        <taxon>Muscomorpha</taxon>
        <taxon>Tephritoidea</taxon>
        <taxon>Tephritidae</taxon>
        <taxon>Ceratitis</taxon>
        <taxon>Ceratitis</taxon>
    </lineage>
</organism>
<keyword evidence="3 10" id="KW-0812">Transmembrane</keyword>
<reference evidence="13" key="2">
    <citation type="journal article" date="2014" name="BMC Genomics">
        <title>A genomic perspective to assessing quality of mass-reared SIT flies used in Mediterranean fruit fly (Ceratitis capitata) eradication in California.</title>
        <authorList>
            <person name="Calla B."/>
            <person name="Hall B."/>
            <person name="Hou S."/>
            <person name="Geib S.M."/>
        </authorList>
    </citation>
    <scope>NUCLEOTIDE SEQUENCE</scope>
</reference>
<keyword evidence="6 10" id="KW-0472">Membrane</keyword>
<protein>
    <recommendedName>
        <fullName evidence="10">Palmitoyltransferase</fullName>
        <ecNumber evidence="10">2.3.1.225</ecNumber>
    </recommendedName>
</protein>
<feature type="transmembrane region" description="Helical" evidence="10">
    <location>
        <begin position="113"/>
        <end position="130"/>
    </location>
</feature>
<evidence type="ECO:0000256" key="8">
    <source>
        <dbReference type="ARBA" id="ARBA00023288"/>
    </source>
</evidence>
<dbReference type="Proteomes" id="UP000606786">
    <property type="component" value="Unassembled WGS sequence"/>
</dbReference>
<dbReference type="GO" id="GO:0005783">
    <property type="term" value="C:endoplasmic reticulum"/>
    <property type="evidence" value="ECO:0007669"/>
    <property type="project" value="TreeGrafter"/>
</dbReference>
<evidence type="ECO:0000256" key="9">
    <source>
        <dbReference type="ARBA" id="ARBA00023315"/>
    </source>
</evidence>
<dbReference type="EC" id="2.3.1.225" evidence="10"/>
<evidence type="ECO:0000256" key="6">
    <source>
        <dbReference type="ARBA" id="ARBA00023136"/>
    </source>
</evidence>
<evidence type="ECO:0000256" key="1">
    <source>
        <dbReference type="ARBA" id="ARBA00004166"/>
    </source>
</evidence>
<dbReference type="EMBL" id="CAJHJT010000012">
    <property type="protein sequence ID" value="CAD6998799.1"/>
    <property type="molecule type" value="Genomic_DNA"/>
</dbReference>